<evidence type="ECO:0000313" key="1">
    <source>
        <dbReference type="EMBL" id="SDE72235.1"/>
    </source>
</evidence>
<dbReference type="Proteomes" id="UP000198517">
    <property type="component" value="Unassembled WGS sequence"/>
</dbReference>
<accession>A0A1G7F9R5</accession>
<dbReference type="RefSeq" id="WP_092737781.1">
    <property type="nucleotide sequence ID" value="NZ_FNAS01000020.1"/>
</dbReference>
<proteinExistence type="predicted"/>
<dbReference type="Pfam" id="PF13573">
    <property type="entry name" value="SprB"/>
    <property type="match status" value="2"/>
</dbReference>
<dbReference type="OrthoDB" id="7794186at2"/>
<keyword evidence="2" id="KW-1185">Reference proteome</keyword>
<dbReference type="EMBL" id="FNAS01000020">
    <property type="protein sequence ID" value="SDE72235.1"/>
    <property type="molecule type" value="Genomic_DNA"/>
</dbReference>
<dbReference type="InterPro" id="IPR043504">
    <property type="entry name" value="Peptidase_S1_PA_chymotrypsin"/>
</dbReference>
<feature type="non-terminal residue" evidence="1">
    <location>
        <position position="732"/>
    </location>
</feature>
<reference evidence="1 2" key="1">
    <citation type="submission" date="2016-10" db="EMBL/GenBank/DDBJ databases">
        <authorList>
            <person name="de Groot N.N."/>
        </authorList>
    </citation>
    <scope>NUCLEOTIDE SEQUENCE [LARGE SCALE GENOMIC DNA]</scope>
    <source>
        <strain evidence="1 2">DSM 24015</strain>
    </source>
</reference>
<protein>
    <submittedName>
        <fullName evidence="1">SprB repeat-containing protein</fullName>
    </submittedName>
</protein>
<gene>
    <name evidence="1" type="ORF">SAMN05421544_12026</name>
</gene>
<dbReference type="InterPro" id="IPR025667">
    <property type="entry name" value="SprB_repeat"/>
</dbReference>
<dbReference type="Gene3D" id="2.40.10.10">
    <property type="entry name" value="Trypsin-like serine proteases"/>
    <property type="match status" value="1"/>
</dbReference>
<sequence>MKKFLLLWIIVLSNVVWGQISLQGEANYKLIIKGYQGEDPKACGDIYGLRELNIIYDNGSKENLWDGRIWNQHFNHEKLYSKSKKIRGVEIYSINRWETWIGCNGGPNHDRTTININGVCTNQFFSNPLHVTRDVTIQSFPTYKINFNPSRQYILGSEQNLKISLPSNLENSDYIWKYSIAGQTPKSFSPRYNNNPILDVPASEFISENDYGKIISVWVESQCQNNGVVQKSNIFHFISYKEAPHISSSQVFPTKCFDSEDGSVLINFDRKLLPNESLEYVLTNKDTGTTFRNGNISTDLQNSTSITLNDIPAGRYELKFLGNYLGNATYTDGAAHSFNFEVTKPTTVTFDATHKNVYCHAGSDGEISITASGGQGSFQYFITKNGQPFADWTNFNNGNSTTIKNLDAGTYAVKVRDTNFCIAKNPTNSNLEKEVTLNITQPENPIALSEIETFTPTGYGLSNGYISVRVTGGTPNSDGSYFYEWRKNALDGEIITSNIITDNTNQPFTIKLGNIPAGTYYLTVKDKNYSVATSNLNHCGIISKVFNVSQPEPLIVNIKVQEVISCNINNNYRSKNDHNQNNIPDEAEDGVLFADVKGGVKNYFYQWQISNGGVFQDIPNATENKLANLSEGTYKVLIKDKNNNTTEAVYTLSYPEELKLNITANTISCYNGNSGILSALVTGGTGNYSYQWSNGETTPTIKNLPADKYTLLITDGKGCNVYGKTEIKQSSE</sequence>
<dbReference type="STRING" id="1071918.SAMN05421544_12026"/>
<dbReference type="AlphaFoldDB" id="A0A1G7F9R5"/>
<organism evidence="1 2">
    <name type="scientific">Riemerella columbipharyngis</name>
    <dbReference type="NCBI Taxonomy" id="1071918"/>
    <lineage>
        <taxon>Bacteria</taxon>
        <taxon>Pseudomonadati</taxon>
        <taxon>Bacteroidota</taxon>
        <taxon>Flavobacteriia</taxon>
        <taxon>Flavobacteriales</taxon>
        <taxon>Weeksellaceae</taxon>
        <taxon>Riemerella</taxon>
    </lineage>
</organism>
<name>A0A1G7F9R5_9FLAO</name>
<evidence type="ECO:0000313" key="2">
    <source>
        <dbReference type="Proteomes" id="UP000198517"/>
    </source>
</evidence>